<name>A0AA39T6T8_ACESA</name>
<proteinExistence type="predicted"/>
<sequence length="76" mass="8732">MILSMRKVLPCRVRCSLFYNKLGMDRAETFCRSCHAFLSLSSHIFLGLNLNRNYWNPITPGFVEVAGIVVWKKPGQ</sequence>
<dbReference type="Proteomes" id="UP001168877">
    <property type="component" value="Unassembled WGS sequence"/>
</dbReference>
<accession>A0AA39T6T8</accession>
<dbReference type="AlphaFoldDB" id="A0AA39T6T8"/>
<organism evidence="1 2">
    <name type="scientific">Acer saccharum</name>
    <name type="common">Sugar maple</name>
    <dbReference type="NCBI Taxonomy" id="4024"/>
    <lineage>
        <taxon>Eukaryota</taxon>
        <taxon>Viridiplantae</taxon>
        <taxon>Streptophyta</taxon>
        <taxon>Embryophyta</taxon>
        <taxon>Tracheophyta</taxon>
        <taxon>Spermatophyta</taxon>
        <taxon>Magnoliopsida</taxon>
        <taxon>eudicotyledons</taxon>
        <taxon>Gunneridae</taxon>
        <taxon>Pentapetalae</taxon>
        <taxon>rosids</taxon>
        <taxon>malvids</taxon>
        <taxon>Sapindales</taxon>
        <taxon>Sapindaceae</taxon>
        <taxon>Hippocastanoideae</taxon>
        <taxon>Acereae</taxon>
        <taxon>Acer</taxon>
    </lineage>
</organism>
<gene>
    <name evidence="1" type="ORF">LWI29_027046</name>
</gene>
<evidence type="ECO:0000313" key="2">
    <source>
        <dbReference type="Proteomes" id="UP001168877"/>
    </source>
</evidence>
<reference evidence="1" key="1">
    <citation type="journal article" date="2022" name="Plant J.">
        <title>Strategies of tolerance reflected in two North American maple genomes.</title>
        <authorList>
            <person name="McEvoy S.L."/>
            <person name="Sezen U.U."/>
            <person name="Trouern-Trend A."/>
            <person name="McMahon S.M."/>
            <person name="Schaberg P.G."/>
            <person name="Yang J."/>
            <person name="Wegrzyn J.L."/>
            <person name="Swenson N.G."/>
        </authorList>
    </citation>
    <scope>NUCLEOTIDE SEQUENCE</scope>
    <source>
        <strain evidence="1">NS2018</strain>
    </source>
</reference>
<dbReference type="EMBL" id="JAUESC010000003">
    <property type="protein sequence ID" value="KAK0601743.1"/>
    <property type="molecule type" value="Genomic_DNA"/>
</dbReference>
<reference evidence="1" key="2">
    <citation type="submission" date="2023-06" db="EMBL/GenBank/DDBJ databases">
        <authorList>
            <person name="Swenson N.G."/>
            <person name="Wegrzyn J.L."/>
            <person name="Mcevoy S.L."/>
        </authorList>
    </citation>
    <scope>NUCLEOTIDE SEQUENCE</scope>
    <source>
        <strain evidence="1">NS2018</strain>
        <tissue evidence="1">Leaf</tissue>
    </source>
</reference>
<keyword evidence="2" id="KW-1185">Reference proteome</keyword>
<evidence type="ECO:0000313" key="1">
    <source>
        <dbReference type="EMBL" id="KAK0601743.1"/>
    </source>
</evidence>
<protein>
    <submittedName>
        <fullName evidence="1">Uncharacterized protein</fullName>
    </submittedName>
</protein>
<comment type="caution">
    <text evidence="1">The sequence shown here is derived from an EMBL/GenBank/DDBJ whole genome shotgun (WGS) entry which is preliminary data.</text>
</comment>